<keyword evidence="1" id="KW-0547">Nucleotide-binding</keyword>
<keyword evidence="1" id="KW-0378">Hydrolase</keyword>
<protein>
    <submittedName>
        <fullName evidence="1">UvrD/REP helicase N-terminal domain-containing protein</fullName>
    </submittedName>
</protein>
<gene>
    <name evidence="1" type="ORF">SAMN04487931_1072</name>
</gene>
<organism evidence="1 2">
    <name type="scientific">Desulfobacula phenolica</name>
    <dbReference type="NCBI Taxonomy" id="90732"/>
    <lineage>
        <taxon>Bacteria</taxon>
        <taxon>Pseudomonadati</taxon>
        <taxon>Thermodesulfobacteriota</taxon>
        <taxon>Desulfobacteria</taxon>
        <taxon>Desulfobacterales</taxon>
        <taxon>Desulfobacteraceae</taxon>
        <taxon>Desulfobacula</taxon>
    </lineage>
</organism>
<accession>A0A1H2HRJ6</accession>
<keyword evidence="2" id="KW-1185">Reference proteome</keyword>
<reference evidence="2" key="1">
    <citation type="submission" date="2016-10" db="EMBL/GenBank/DDBJ databases">
        <authorList>
            <person name="Varghese N."/>
            <person name="Submissions S."/>
        </authorList>
    </citation>
    <scope>NUCLEOTIDE SEQUENCE [LARGE SCALE GENOMIC DNA]</scope>
    <source>
        <strain evidence="2">DSM 3384</strain>
    </source>
</reference>
<dbReference type="Pfam" id="PF13245">
    <property type="entry name" value="AAA_19"/>
    <property type="match status" value="1"/>
</dbReference>
<sequence>MVEKKLNFSKNSIEAQQVIELIKQGKNFLLSGGAGSGKTYTLVEILKALTECVNRNETPFAIN</sequence>
<evidence type="ECO:0000313" key="1">
    <source>
        <dbReference type="EMBL" id="SDU34444.1"/>
    </source>
</evidence>
<dbReference type="Gene3D" id="3.40.50.300">
    <property type="entry name" value="P-loop containing nucleotide triphosphate hydrolases"/>
    <property type="match status" value="1"/>
</dbReference>
<name>A0A1H2HRJ6_9BACT</name>
<dbReference type="Proteomes" id="UP000199608">
    <property type="component" value="Unassembled WGS sequence"/>
</dbReference>
<dbReference type="GO" id="GO:0004386">
    <property type="term" value="F:helicase activity"/>
    <property type="evidence" value="ECO:0007669"/>
    <property type="project" value="UniProtKB-KW"/>
</dbReference>
<proteinExistence type="predicted"/>
<dbReference type="AlphaFoldDB" id="A0A1H2HRJ6"/>
<evidence type="ECO:0000313" key="2">
    <source>
        <dbReference type="Proteomes" id="UP000199608"/>
    </source>
</evidence>
<keyword evidence="1" id="KW-0067">ATP-binding</keyword>
<keyword evidence="1" id="KW-0347">Helicase</keyword>
<dbReference type="InterPro" id="IPR027417">
    <property type="entry name" value="P-loop_NTPase"/>
</dbReference>
<dbReference type="RefSeq" id="WP_092234628.1">
    <property type="nucleotide sequence ID" value="NZ_FNLL01000007.1"/>
</dbReference>
<dbReference type="EMBL" id="FNLL01000007">
    <property type="protein sequence ID" value="SDU34444.1"/>
    <property type="molecule type" value="Genomic_DNA"/>
</dbReference>
<dbReference type="SUPFAM" id="SSF52540">
    <property type="entry name" value="P-loop containing nucleoside triphosphate hydrolases"/>
    <property type="match status" value="1"/>
</dbReference>